<dbReference type="Pfam" id="PF20815">
    <property type="entry name" value="GIY_YIG_2"/>
    <property type="match status" value="1"/>
</dbReference>
<reference evidence="2 3" key="1">
    <citation type="journal article" date="2012" name="Front. Microbiol.">
        <title>Draft Genome Sequence of the Virulent Strain 01-B526 of the Fish Pathogen Aeromonas salmonicida.</title>
        <authorList>
            <person name="Charette S.J."/>
            <person name="Brochu F."/>
            <person name="Boyle B."/>
            <person name="Filion G."/>
            <person name="Tanaka K.H."/>
            <person name="Derome N."/>
        </authorList>
    </citation>
    <scope>NUCLEOTIDE SEQUENCE [LARGE SCALE GENOMIC DNA]</scope>
    <source>
        <strain evidence="2 3">P11</strain>
    </source>
</reference>
<name>A0A1A6AVQ3_9CLOT</name>
<dbReference type="AlphaFoldDB" id="A0A1A6AVQ3"/>
<proteinExistence type="predicted"/>
<gene>
    <name evidence="2" type="ORF">CLRAG_17040</name>
</gene>
<dbReference type="Proteomes" id="UP000093954">
    <property type="component" value="Unassembled WGS sequence"/>
</dbReference>
<protein>
    <recommendedName>
        <fullName evidence="1">GIY-YIG catalytic domain-containing protein</fullName>
    </recommendedName>
</protein>
<feature type="domain" description="GIY-YIG catalytic" evidence="1">
    <location>
        <begin position="28"/>
        <end position="179"/>
    </location>
</feature>
<keyword evidence="3" id="KW-1185">Reference proteome</keyword>
<evidence type="ECO:0000313" key="3">
    <source>
        <dbReference type="Proteomes" id="UP000093954"/>
    </source>
</evidence>
<sequence length="181" mass="21201">MKILLEELLRNSFIPEIDSADKLPDAPGAYLICSKNINDLPDKMKELDFKSVYGLPVIYVGIAGRPTSKVKSLRMRDYKNHFYGTARKSTLRKSIGVLFGFEKEYENKENNNKYKFSAKHEEQLTQWMKNNLIMHFVKIDNPMEFEIFLINTYEPPLNLKDNKSNANETFRKELGKLRTER</sequence>
<dbReference type="InterPro" id="IPR049311">
    <property type="entry name" value="GIY_YIG_cat"/>
</dbReference>
<organism evidence="2 3">
    <name type="scientific">Clostridium ragsdalei P11</name>
    <dbReference type="NCBI Taxonomy" id="1353534"/>
    <lineage>
        <taxon>Bacteria</taxon>
        <taxon>Bacillati</taxon>
        <taxon>Bacillota</taxon>
        <taxon>Clostridia</taxon>
        <taxon>Eubacteriales</taxon>
        <taxon>Clostridiaceae</taxon>
        <taxon>Clostridium</taxon>
    </lineage>
</organism>
<dbReference type="PATRIC" id="fig|1353534.3.peg.1741"/>
<comment type="caution">
    <text evidence="2">The sequence shown here is derived from an EMBL/GenBank/DDBJ whole genome shotgun (WGS) entry which is preliminary data.</text>
</comment>
<dbReference type="EMBL" id="LROS01000015">
    <property type="protein sequence ID" value="OBR94164.1"/>
    <property type="molecule type" value="Genomic_DNA"/>
</dbReference>
<dbReference type="RefSeq" id="WP_065078009.1">
    <property type="nucleotide sequence ID" value="NZ_LROS01000015.1"/>
</dbReference>
<accession>A0A1A6AVQ3</accession>
<evidence type="ECO:0000313" key="2">
    <source>
        <dbReference type="EMBL" id="OBR94164.1"/>
    </source>
</evidence>
<evidence type="ECO:0000259" key="1">
    <source>
        <dbReference type="Pfam" id="PF20815"/>
    </source>
</evidence>